<keyword evidence="5" id="KW-1185">Reference proteome</keyword>
<reference evidence="4 5" key="1">
    <citation type="journal article" date="2017" name="Mycologia">
        <title>Bifiguratus adelaidae, gen. et sp. nov., a new member of Mucoromycotina in endophytic and soil-dwelling habitats.</title>
        <authorList>
            <person name="Torres-Cruz T.J."/>
            <person name="Billingsley Tobias T.L."/>
            <person name="Almatruk M."/>
            <person name="Hesse C."/>
            <person name="Kuske C.R."/>
            <person name="Desiro A."/>
            <person name="Benucci G.M."/>
            <person name="Bonito G."/>
            <person name="Stajich J.E."/>
            <person name="Dunlap C."/>
            <person name="Arnold A.E."/>
            <person name="Porras-Alfaro A."/>
        </authorList>
    </citation>
    <scope>NUCLEOTIDE SEQUENCE [LARGE SCALE GENOMIC DNA]</scope>
    <source>
        <strain evidence="4 5">AZ0501</strain>
    </source>
</reference>
<evidence type="ECO:0000259" key="3">
    <source>
        <dbReference type="PROSITE" id="PS51035"/>
    </source>
</evidence>
<evidence type="ECO:0000313" key="5">
    <source>
        <dbReference type="Proteomes" id="UP000242875"/>
    </source>
</evidence>
<dbReference type="InterPro" id="IPR003103">
    <property type="entry name" value="BAG_domain"/>
</dbReference>
<evidence type="ECO:0008006" key="6">
    <source>
        <dbReference type="Google" id="ProtNLM"/>
    </source>
</evidence>
<gene>
    <name evidence="4" type="ORF">BZG36_04871</name>
</gene>
<feature type="domain" description="Ubiquitin-like" evidence="2">
    <location>
        <begin position="68"/>
        <end position="118"/>
    </location>
</feature>
<dbReference type="OrthoDB" id="417450at2759"/>
<dbReference type="Pfam" id="PF00240">
    <property type="entry name" value="ubiquitin"/>
    <property type="match status" value="1"/>
</dbReference>
<name>A0A261XUJ1_9FUNG</name>
<proteinExistence type="predicted"/>
<feature type="region of interest" description="Disordered" evidence="1">
    <location>
        <begin position="165"/>
        <end position="197"/>
    </location>
</feature>
<dbReference type="PROSITE" id="PS50053">
    <property type="entry name" value="UBIQUITIN_2"/>
    <property type="match status" value="1"/>
</dbReference>
<dbReference type="GO" id="GO:0051087">
    <property type="term" value="F:protein-folding chaperone binding"/>
    <property type="evidence" value="ECO:0007669"/>
    <property type="project" value="InterPro"/>
</dbReference>
<comment type="caution">
    <text evidence="4">The sequence shown here is derived from an EMBL/GenBank/DDBJ whole genome shotgun (WGS) entry which is preliminary data.</text>
</comment>
<dbReference type="EMBL" id="MVBO01000204">
    <property type="protein sequence ID" value="OZJ02012.1"/>
    <property type="molecule type" value="Genomic_DNA"/>
</dbReference>
<dbReference type="Gene3D" id="3.10.20.90">
    <property type="entry name" value="Phosphatidylinositol 3-kinase Catalytic Subunit, Chain A, domain 1"/>
    <property type="match status" value="1"/>
</dbReference>
<organism evidence="4 5">
    <name type="scientific">Bifiguratus adelaidae</name>
    <dbReference type="NCBI Taxonomy" id="1938954"/>
    <lineage>
        <taxon>Eukaryota</taxon>
        <taxon>Fungi</taxon>
        <taxon>Fungi incertae sedis</taxon>
        <taxon>Mucoromycota</taxon>
        <taxon>Mucoromycotina</taxon>
        <taxon>Endogonomycetes</taxon>
        <taxon>Endogonales</taxon>
        <taxon>Endogonales incertae sedis</taxon>
        <taxon>Bifiguratus</taxon>
    </lineage>
</organism>
<accession>A0A261XUJ1</accession>
<feature type="domain" description="BAG" evidence="3">
    <location>
        <begin position="197"/>
        <end position="253"/>
    </location>
</feature>
<dbReference type="SUPFAM" id="SSF63491">
    <property type="entry name" value="BAG domain"/>
    <property type="match status" value="1"/>
</dbReference>
<dbReference type="AlphaFoldDB" id="A0A261XUJ1"/>
<dbReference type="InterPro" id="IPR029071">
    <property type="entry name" value="Ubiquitin-like_domsf"/>
</dbReference>
<evidence type="ECO:0000259" key="2">
    <source>
        <dbReference type="PROSITE" id="PS50053"/>
    </source>
</evidence>
<evidence type="ECO:0000256" key="1">
    <source>
        <dbReference type="SAM" id="MobiDB-lite"/>
    </source>
</evidence>
<evidence type="ECO:0000313" key="4">
    <source>
        <dbReference type="EMBL" id="OZJ02012.1"/>
    </source>
</evidence>
<feature type="compositionally biased region" description="Polar residues" evidence="1">
    <location>
        <begin position="165"/>
        <end position="175"/>
    </location>
</feature>
<dbReference type="InterPro" id="IPR000626">
    <property type="entry name" value="Ubiquitin-like_dom"/>
</dbReference>
<feature type="compositionally biased region" description="Low complexity" evidence="1">
    <location>
        <begin position="176"/>
        <end position="196"/>
    </location>
</feature>
<dbReference type="Pfam" id="PF02179">
    <property type="entry name" value="BAG"/>
    <property type="match status" value="1"/>
</dbReference>
<dbReference type="SUPFAM" id="SSF54236">
    <property type="entry name" value="Ubiquitin-like"/>
    <property type="match status" value="1"/>
</dbReference>
<dbReference type="Gene3D" id="1.20.58.120">
    <property type="entry name" value="BAG domain"/>
    <property type="match status" value="1"/>
</dbReference>
<dbReference type="Proteomes" id="UP000242875">
    <property type="component" value="Unassembled WGS sequence"/>
</dbReference>
<dbReference type="InterPro" id="IPR036533">
    <property type="entry name" value="BAG_dom_sf"/>
</dbReference>
<protein>
    <recommendedName>
        <fullName evidence="6">BAG domain-containing protein</fullName>
    </recommendedName>
</protein>
<dbReference type="PROSITE" id="PS51035">
    <property type="entry name" value="BAG"/>
    <property type="match status" value="1"/>
</dbReference>
<sequence>MSLLMDKTSIAISIAAITFAALALPLLAEFLNVRKITDEERQCQLFLNVHGQRYVIKLRTDGGLEAVTLKRFKDDVKQLTGVPVNGMKLSYGGAILKDETATLKTLGLYGGATVDVHMIDDRQDSSEYADLNPEERALIVRIQTTVSKVDEDLAPIVEKQERNCQQYPDISSSAIPTPVRTPTDSPTTSTTHLPLSDPRKLYDTHNYLSEKLLQALFALDGIEAPTEFSTARQKRREAVRHIQGYLDRIDKAKKTLPSL</sequence>